<accession>A0A022QN96</accession>
<dbReference type="EMBL" id="KI631110">
    <property type="protein sequence ID" value="EYU30182.1"/>
    <property type="molecule type" value="Genomic_DNA"/>
</dbReference>
<reference evidence="2 3" key="1">
    <citation type="journal article" date="2013" name="Proc. Natl. Acad. Sci. U.S.A.">
        <title>Fine-scale variation in meiotic recombination in Mimulus inferred from population shotgun sequencing.</title>
        <authorList>
            <person name="Hellsten U."/>
            <person name="Wright K.M."/>
            <person name="Jenkins J."/>
            <person name="Shu S."/>
            <person name="Yuan Y."/>
            <person name="Wessler S.R."/>
            <person name="Schmutz J."/>
            <person name="Willis J.H."/>
            <person name="Rokhsar D.S."/>
        </authorList>
    </citation>
    <scope>NUCLEOTIDE SEQUENCE [LARGE SCALE GENOMIC DNA]</scope>
    <source>
        <strain evidence="3">cv. DUN x IM62</strain>
    </source>
</reference>
<dbReference type="AlphaFoldDB" id="A0A022QN96"/>
<dbReference type="SUPFAM" id="SSF81383">
    <property type="entry name" value="F-box domain"/>
    <property type="match status" value="1"/>
</dbReference>
<gene>
    <name evidence="2" type="ORF">MIMGU_mgv1a026803mg</name>
</gene>
<keyword evidence="3" id="KW-1185">Reference proteome</keyword>
<dbReference type="InterPro" id="IPR001810">
    <property type="entry name" value="F-box_dom"/>
</dbReference>
<dbReference type="InterPro" id="IPR036047">
    <property type="entry name" value="F-box-like_dom_sf"/>
</dbReference>
<sequence length="339" mass="40226">MDMISDLPKDILQRILYFLSQEDAVRTSVLSKSWRNIWCTRPNLDFSIYAFKENKQEFLTAVDKTLQLYCYQSLCVEEFRLSILLDRDFYEESISLLEKWIPLLTNMGTKEFRLWIGTQSYPGVMHLPPVVFEAEPLKDLRVRGFIRDIYRCPENKLFRIPWALYPIHLFCSNYFRRVAFAYRPSLKELLESLSQSKISLNVNHVYNIAVRDDNGCGNKPVVVDGLGLGFYSYSISSSFMNAMFCVCRPGIIYDSLDCGYGWEMNHIQCLWEILMQRECGDGDDRFRKLWKQDLEEVRLEIHDKYRNEWRPITLFELRNWRQTNSCSLCIDMETNFVRL</sequence>
<dbReference type="Proteomes" id="UP000030748">
    <property type="component" value="Unassembled WGS sequence"/>
</dbReference>
<evidence type="ECO:0000313" key="3">
    <source>
        <dbReference type="Proteomes" id="UP000030748"/>
    </source>
</evidence>
<protein>
    <recommendedName>
        <fullName evidence="1">F-box domain-containing protein</fullName>
    </recommendedName>
</protein>
<evidence type="ECO:0000259" key="1">
    <source>
        <dbReference type="PROSITE" id="PS50181"/>
    </source>
</evidence>
<dbReference type="PANTHER" id="PTHR31639:SF42">
    <property type="entry name" value="OS02G0160200 PROTEIN"/>
    <property type="match status" value="1"/>
</dbReference>
<dbReference type="InterPro" id="IPR053781">
    <property type="entry name" value="F-box_AtFBL13-like"/>
</dbReference>
<proteinExistence type="predicted"/>
<dbReference type="PROSITE" id="PS50181">
    <property type="entry name" value="FBOX"/>
    <property type="match status" value="1"/>
</dbReference>
<organism evidence="2 3">
    <name type="scientific">Erythranthe guttata</name>
    <name type="common">Yellow monkey flower</name>
    <name type="synonym">Mimulus guttatus</name>
    <dbReference type="NCBI Taxonomy" id="4155"/>
    <lineage>
        <taxon>Eukaryota</taxon>
        <taxon>Viridiplantae</taxon>
        <taxon>Streptophyta</taxon>
        <taxon>Embryophyta</taxon>
        <taxon>Tracheophyta</taxon>
        <taxon>Spermatophyta</taxon>
        <taxon>Magnoliopsida</taxon>
        <taxon>eudicotyledons</taxon>
        <taxon>Gunneridae</taxon>
        <taxon>Pentapetalae</taxon>
        <taxon>asterids</taxon>
        <taxon>lamiids</taxon>
        <taxon>Lamiales</taxon>
        <taxon>Phrymaceae</taxon>
        <taxon>Erythranthe</taxon>
    </lineage>
</organism>
<dbReference type="Pfam" id="PF00646">
    <property type="entry name" value="F-box"/>
    <property type="match status" value="1"/>
</dbReference>
<evidence type="ECO:0000313" key="2">
    <source>
        <dbReference type="EMBL" id="EYU30182.1"/>
    </source>
</evidence>
<dbReference type="Gene3D" id="1.20.1280.50">
    <property type="match status" value="1"/>
</dbReference>
<dbReference type="PANTHER" id="PTHR31639">
    <property type="entry name" value="F-BOX PROTEIN-LIKE"/>
    <property type="match status" value="1"/>
</dbReference>
<feature type="domain" description="F-box" evidence="1">
    <location>
        <begin position="1"/>
        <end position="37"/>
    </location>
</feature>
<dbReference type="CDD" id="cd22160">
    <property type="entry name" value="F-box_AtFBL13-like"/>
    <property type="match status" value="1"/>
</dbReference>
<name>A0A022QN96_ERYGU</name>